<protein>
    <submittedName>
        <fullName evidence="4">GCN5 family acetyltransferase</fullName>
    </submittedName>
</protein>
<dbReference type="Proteomes" id="UP000051096">
    <property type="component" value="Unassembled WGS sequence"/>
</dbReference>
<evidence type="ECO:0000313" key="5">
    <source>
        <dbReference type="Proteomes" id="UP000051096"/>
    </source>
</evidence>
<keyword evidence="1 4" id="KW-0808">Transferase</keyword>
<evidence type="ECO:0000313" key="4">
    <source>
        <dbReference type="EMBL" id="KPK69288.1"/>
    </source>
</evidence>
<organism evidence="4 5">
    <name type="scientific">candidate division WOR_3 bacterium SM23_60</name>
    <dbReference type="NCBI Taxonomy" id="1703780"/>
    <lineage>
        <taxon>Bacteria</taxon>
        <taxon>Bacteria division WOR-3</taxon>
    </lineage>
</organism>
<dbReference type="PROSITE" id="PS51186">
    <property type="entry name" value="GNAT"/>
    <property type="match status" value="1"/>
</dbReference>
<sequence length="162" mass="17893">MTIRPATIDDLPAITEIYNDAIRKTVATFDTEPKSSEEQKMWFEAHGTRNPIIVADADGAVVGWASLSQYSNRCAYSETAEVSVYVAEPHRGKGIGRKLLQELIESANKAALHVLIARIAGGNEISIQLFESQGFAHVGVLKEVGRKFGRLVDVYIMQKLFE</sequence>
<dbReference type="InterPro" id="IPR000182">
    <property type="entry name" value="GNAT_dom"/>
</dbReference>
<dbReference type="PANTHER" id="PTHR43072">
    <property type="entry name" value="N-ACETYLTRANSFERASE"/>
    <property type="match status" value="1"/>
</dbReference>
<proteinExistence type="predicted"/>
<dbReference type="Gene3D" id="3.40.630.30">
    <property type="match status" value="1"/>
</dbReference>
<dbReference type="SUPFAM" id="SSF55729">
    <property type="entry name" value="Acyl-CoA N-acyltransferases (Nat)"/>
    <property type="match status" value="1"/>
</dbReference>
<name>A0A0S8G8A2_UNCW3</name>
<dbReference type="EMBL" id="LJUO01000132">
    <property type="protein sequence ID" value="KPK69288.1"/>
    <property type="molecule type" value="Genomic_DNA"/>
</dbReference>
<evidence type="ECO:0000256" key="2">
    <source>
        <dbReference type="ARBA" id="ARBA00023315"/>
    </source>
</evidence>
<gene>
    <name evidence="4" type="ORF">AMJ87_10740</name>
</gene>
<dbReference type="InterPro" id="IPR016181">
    <property type="entry name" value="Acyl_CoA_acyltransferase"/>
</dbReference>
<feature type="domain" description="N-acetyltransferase" evidence="3">
    <location>
        <begin position="1"/>
        <end position="162"/>
    </location>
</feature>
<dbReference type="GO" id="GO:0016747">
    <property type="term" value="F:acyltransferase activity, transferring groups other than amino-acyl groups"/>
    <property type="evidence" value="ECO:0007669"/>
    <property type="project" value="InterPro"/>
</dbReference>
<comment type="caution">
    <text evidence="4">The sequence shown here is derived from an EMBL/GenBank/DDBJ whole genome shotgun (WGS) entry which is preliminary data.</text>
</comment>
<dbReference type="CDD" id="cd04301">
    <property type="entry name" value="NAT_SF"/>
    <property type="match status" value="1"/>
</dbReference>
<evidence type="ECO:0000259" key="3">
    <source>
        <dbReference type="PROSITE" id="PS51186"/>
    </source>
</evidence>
<dbReference type="PANTHER" id="PTHR43072:SF23">
    <property type="entry name" value="UPF0039 PROTEIN C11D3.02C"/>
    <property type="match status" value="1"/>
</dbReference>
<reference evidence="4 5" key="1">
    <citation type="journal article" date="2015" name="Microbiome">
        <title>Genomic resolution of linkages in carbon, nitrogen, and sulfur cycling among widespread estuary sediment bacteria.</title>
        <authorList>
            <person name="Baker B.J."/>
            <person name="Lazar C.S."/>
            <person name="Teske A.P."/>
            <person name="Dick G.J."/>
        </authorList>
    </citation>
    <scope>NUCLEOTIDE SEQUENCE [LARGE SCALE GENOMIC DNA]</scope>
    <source>
        <strain evidence="4">SM23_60</strain>
    </source>
</reference>
<dbReference type="AlphaFoldDB" id="A0A0S8G8A2"/>
<evidence type="ECO:0000256" key="1">
    <source>
        <dbReference type="ARBA" id="ARBA00022679"/>
    </source>
</evidence>
<accession>A0A0S8G8A2</accession>
<keyword evidence="2" id="KW-0012">Acyltransferase</keyword>
<dbReference type="Pfam" id="PF13420">
    <property type="entry name" value="Acetyltransf_4"/>
    <property type="match status" value="1"/>
</dbReference>